<gene>
    <name evidence="3" type="ORF">CLV57_1480</name>
</gene>
<name>A0A2H9VUH2_9SPHI</name>
<feature type="domain" description="DUF6089" evidence="2">
    <location>
        <begin position="3"/>
        <end position="197"/>
    </location>
</feature>
<dbReference type="AlphaFoldDB" id="A0A2H9VUH2"/>
<evidence type="ECO:0000256" key="1">
    <source>
        <dbReference type="SAM" id="SignalP"/>
    </source>
</evidence>
<reference evidence="3 4" key="1">
    <citation type="submission" date="2017-11" db="EMBL/GenBank/DDBJ databases">
        <title>Genomic Encyclopedia of Archaeal and Bacterial Type Strains, Phase II (KMG-II): From Individual Species to Whole Genera.</title>
        <authorList>
            <person name="Goeker M."/>
        </authorList>
    </citation>
    <scope>NUCLEOTIDE SEQUENCE [LARGE SCALE GENOMIC DNA]</scope>
    <source>
        <strain evidence="3 4">DSM 28175</strain>
    </source>
</reference>
<dbReference type="RefSeq" id="WP_100340661.1">
    <property type="nucleotide sequence ID" value="NZ_PGFJ01000001.1"/>
</dbReference>
<protein>
    <submittedName>
        <fullName evidence="3">Outer membrane protein with beta-barrel domain</fullName>
    </submittedName>
</protein>
<feature type="signal peptide" evidence="1">
    <location>
        <begin position="1"/>
        <end position="19"/>
    </location>
</feature>
<dbReference type="Pfam" id="PF19573">
    <property type="entry name" value="DUF6089"/>
    <property type="match status" value="1"/>
</dbReference>
<dbReference type="InterPro" id="IPR011250">
    <property type="entry name" value="OMP/PagP_B-barrel"/>
</dbReference>
<dbReference type="SUPFAM" id="SSF56925">
    <property type="entry name" value="OMPA-like"/>
    <property type="match status" value="1"/>
</dbReference>
<proteinExistence type="predicted"/>
<dbReference type="InterPro" id="IPR045743">
    <property type="entry name" value="DUF6089"/>
</dbReference>
<keyword evidence="4" id="KW-1185">Reference proteome</keyword>
<accession>A0A2H9VUH2</accession>
<evidence type="ECO:0000313" key="3">
    <source>
        <dbReference type="EMBL" id="PJJ84467.1"/>
    </source>
</evidence>
<dbReference type="OrthoDB" id="654178at2"/>
<dbReference type="Gene3D" id="2.40.160.20">
    <property type="match status" value="1"/>
</dbReference>
<keyword evidence="1" id="KW-0732">Signal</keyword>
<comment type="caution">
    <text evidence="3">The sequence shown here is derived from an EMBL/GenBank/DDBJ whole genome shotgun (WGS) entry which is preliminary data.</text>
</comment>
<sequence>MPRVLSIIFFAFLSYSAVAQSWEVGGKLGGAGYMGDLNTNNPLKLSDVSAGAFVKYNFNPYLSAKIGYTWGNISAADSLSSNAQFRERNLSFSTNLNEISLTGEFNFFDYVPSVSKNVFTPFIFTGVANVRYKPTAVYQNLRYDLQPLKTEGQVSPYATNAWVVPYGAGFKYNFSGRLNLIADIGYRYTRTDYLDDVSGNYANKALFTDPVARAFSDRSGENSGNYVGASGTQRGDQRRFDTYFFIGLSISYTFITSKCYY</sequence>
<evidence type="ECO:0000313" key="4">
    <source>
        <dbReference type="Proteomes" id="UP000242687"/>
    </source>
</evidence>
<dbReference type="Proteomes" id="UP000242687">
    <property type="component" value="Unassembled WGS sequence"/>
</dbReference>
<evidence type="ECO:0000259" key="2">
    <source>
        <dbReference type="Pfam" id="PF19573"/>
    </source>
</evidence>
<feature type="chain" id="PRO_5014129170" evidence="1">
    <location>
        <begin position="20"/>
        <end position="261"/>
    </location>
</feature>
<organism evidence="3 4">
    <name type="scientific">Mucilaginibacter auburnensis</name>
    <dbReference type="NCBI Taxonomy" id="1457233"/>
    <lineage>
        <taxon>Bacteria</taxon>
        <taxon>Pseudomonadati</taxon>
        <taxon>Bacteroidota</taxon>
        <taxon>Sphingobacteriia</taxon>
        <taxon>Sphingobacteriales</taxon>
        <taxon>Sphingobacteriaceae</taxon>
        <taxon>Mucilaginibacter</taxon>
    </lineage>
</organism>
<dbReference type="EMBL" id="PGFJ01000001">
    <property type="protein sequence ID" value="PJJ84467.1"/>
    <property type="molecule type" value="Genomic_DNA"/>
</dbReference>